<evidence type="ECO:0000256" key="1">
    <source>
        <dbReference type="SAM" id="MobiDB-lite"/>
    </source>
</evidence>
<feature type="compositionally biased region" description="Basic and acidic residues" evidence="1">
    <location>
        <begin position="95"/>
        <end position="116"/>
    </location>
</feature>
<evidence type="ECO:0000313" key="2">
    <source>
        <dbReference type="EMBL" id="KAK2156674.1"/>
    </source>
</evidence>
<protein>
    <submittedName>
        <fullName evidence="2">Uncharacterized protein</fullName>
    </submittedName>
</protein>
<gene>
    <name evidence="2" type="ORF">LSH36_207g01016</name>
</gene>
<comment type="caution">
    <text evidence="2">The sequence shown here is derived from an EMBL/GenBank/DDBJ whole genome shotgun (WGS) entry which is preliminary data.</text>
</comment>
<proteinExistence type="predicted"/>
<dbReference type="AlphaFoldDB" id="A0AAD9JP68"/>
<feature type="region of interest" description="Disordered" evidence="1">
    <location>
        <begin position="94"/>
        <end position="116"/>
    </location>
</feature>
<keyword evidence="3" id="KW-1185">Reference proteome</keyword>
<dbReference type="EMBL" id="JAODUP010000207">
    <property type="protein sequence ID" value="KAK2156674.1"/>
    <property type="molecule type" value="Genomic_DNA"/>
</dbReference>
<dbReference type="Proteomes" id="UP001208570">
    <property type="component" value="Unassembled WGS sequence"/>
</dbReference>
<reference evidence="2" key="1">
    <citation type="journal article" date="2023" name="Mol. Biol. Evol.">
        <title>Third-Generation Sequencing Reveals the Adaptive Role of the Epigenome in Three Deep-Sea Polychaetes.</title>
        <authorList>
            <person name="Perez M."/>
            <person name="Aroh O."/>
            <person name="Sun Y."/>
            <person name="Lan Y."/>
            <person name="Juniper S.K."/>
            <person name="Young C.R."/>
            <person name="Angers B."/>
            <person name="Qian P.Y."/>
        </authorList>
    </citation>
    <scope>NUCLEOTIDE SEQUENCE</scope>
    <source>
        <strain evidence="2">P08H-3</strain>
    </source>
</reference>
<organism evidence="2 3">
    <name type="scientific">Paralvinella palmiformis</name>
    <dbReference type="NCBI Taxonomy" id="53620"/>
    <lineage>
        <taxon>Eukaryota</taxon>
        <taxon>Metazoa</taxon>
        <taxon>Spiralia</taxon>
        <taxon>Lophotrochozoa</taxon>
        <taxon>Annelida</taxon>
        <taxon>Polychaeta</taxon>
        <taxon>Sedentaria</taxon>
        <taxon>Canalipalpata</taxon>
        <taxon>Terebellida</taxon>
        <taxon>Terebelliformia</taxon>
        <taxon>Alvinellidae</taxon>
        <taxon>Paralvinella</taxon>
    </lineage>
</organism>
<sequence length="116" mass="13346">MDQTSLDGPSTNRKLYEDLAEQRNSEDVPMLMNMGSCSLHEIHGIFKRGAQMTETLCAYQTVYDGITKMECKVHEVVISKEMLQSCKFSHQRFHTRMEKQKEKSKASAADEKIKEI</sequence>
<name>A0AAD9JP68_9ANNE</name>
<evidence type="ECO:0000313" key="3">
    <source>
        <dbReference type="Proteomes" id="UP001208570"/>
    </source>
</evidence>
<accession>A0AAD9JP68</accession>